<proteinExistence type="predicted"/>
<dbReference type="VEuPathDB" id="FungiDB:HMPREF1120_03908"/>
<accession>H6BUU7</accession>
<dbReference type="RefSeq" id="XP_009156245.1">
    <property type="nucleotide sequence ID" value="XM_009157997.1"/>
</dbReference>
<dbReference type="EMBL" id="JH226132">
    <property type="protein sequence ID" value="EHY55784.1"/>
    <property type="molecule type" value="Genomic_DNA"/>
</dbReference>
<evidence type="ECO:0000313" key="3">
    <source>
        <dbReference type="Proteomes" id="UP000007304"/>
    </source>
</evidence>
<evidence type="ECO:0000313" key="2">
    <source>
        <dbReference type="EMBL" id="EHY55784.1"/>
    </source>
</evidence>
<dbReference type="Proteomes" id="UP000007304">
    <property type="component" value="Unassembled WGS sequence"/>
</dbReference>
<gene>
    <name evidence="2" type="ORF">HMPREF1120_03908</name>
</gene>
<feature type="region of interest" description="Disordered" evidence="1">
    <location>
        <begin position="13"/>
        <end position="46"/>
    </location>
</feature>
<name>H6BUU7_EXODN</name>
<keyword evidence="3" id="KW-1185">Reference proteome</keyword>
<dbReference type="GeneID" id="20308547"/>
<sequence>MVESAAAELTIQLSRRPPPHGSGKARLRKSTLPGFSGETGRPTTRRHTRLQCQCWGIQFPPSLAFKAPFSPTLDPVSTCFFRLLCVVAVFVTALNSYFRPLSTPCSTTYLICSEHCYLGT</sequence>
<dbReference type="HOGENOM" id="CLU_2049707_0_0_1"/>
<evidence type="ECO:0000256" key="1">
    <source>
        <dbReference type="SAM" id="MobiDB-lite"/>
    </source>
</evidence>
<dbReference type="InParanoid" id="H6BUU7"/>
<reference evidence="2" key="1">
    <citation type="submission" date="2011-07" db="EMBL/GenBank/DDBJ databases">
        <title>The Genome Sequence of Exophiala (Wangiella) dermatitidis NIH/UT8656.</title>
        <authorList>
            <consortium name="The Broad Institute Genome Sequencing Platform"/>
            <person name="Cuomo C."/>
            <person name="Wang Z."/>
            <person name="Hunicke-Smith S."/>
            <person name="Szanislo P.J."/>
            <person name="Earl A."/>
            <person name="Young S.K."/>
            <person name="Zeng Q."/>
            <person name="Gargeya S."/>
            <person name="Fitzgerald M."/>
            <person name="Haas B."/>
            <person name="Abouelleil A."/>
            <person name="Alvarado L."/>
            <person name="Arachchi H.M."/>
            <person name="Berlin A."/>
            <person name="Brown A."/>
            <person name="Chapman S.B."/>
            <person name="Chen Z."/>
            <person name="Dunbar C."/>
            <person name="Freedman E."/>
            <person name="Gearin G."/>
            <person name="Gellesch M."/>
            <person name="Goldberg J."/>
            <person name="Griggs A."/>
            <person name="Gujja S."/>
            <person name="Heiman D."/>
            <person name="Howarth C."/>
            <person name="Larson L."/>
            <person name="Lui A."/>
            <person name="MacDonald P.J.P."/>
            <person name="Montmayeur A."/>
            <person name="Murphy C."/>
            <person name="Neiman D."/>
            <person name="Pearson M."/>
            <person name="Priest M."/>
            <person name="Roberts A."/>
            <person name="Saif S."/>
            <person name="Shea T."/>
            <person name="Shenoy N."/>
            <person name="Sisk P."/>
            <person name="Stolte C."/>
            <person name="Sykes S."/>
            <person name="Wortman J."/>
            <person name="Nusbaum C."/>
            <person name="Birren B."/>
        </authorList>
    </citation>
    <scope>NUCLEOTIDE SEQUENCE</scope>
    <source>
        <strain evidence="2">NIH/UT8656</strain>
    </source>
</reference>
<organism evidence="2 3">
    <name type="scientific">Exophiala dermatitidis (strain ATCC 34100 / CBS 525.76 / NIH/UT8656)</name>
    <name type="common">Black yeast</name>
    <name type="synonym">Wangiella dermatitidis</name>
    <dbReference type="NCBI Taxonomy" id="858893"/>
    <lineage>
        <taxon>Eukaryota</taxon>
        <taxon>Fungi</taxon>
        <taxon>Dikarya</taxon>
        <taxon>Ascomycota</taxon>
        <taxon>Pezizomycotina</taxon>
        <taxon>Eurotiomycetes</taxon>
        <taxon>Chaetothyriomycetidae</taxon>
        <taxon>Chaetothyriales</taxon>
        <taxon>Herpotrichiellaceae</taxon>
        <taxon>Exophiala</taxon>
    </lineage>
</organism>
<protein>
    <submittedName>
        <fullName evidence="2">Uncharacterized protein</fullName>
    </submittedName>
</protein>
<dbReference type="AlphaFoldDB" id="H6BUU7"/>